<comment type="subcellular location">
    <subcellularLocation>
        <location evidence="1">Cell membrane</location>
        <topology evidence="1">Multi-pass membrane protein</topology>
    </subcellularLocation>
</comment>
<dbReference type="AlphaFoldDB" id="A0A8D5FH82"/>
<dbReference type="NCBIfam" id="TIGR00797">
    <property type="entry name" value="matE"/>
    <property type="match status" value="1"/>
</dbReference>
<dbReference type="InterPro" id="IPR048279">
    <property type="entry name" value="MdtK-like"/>
</dbReference>
<feature type="transmembrane region" description="Helical" evidence="10">
    <location>
        <begin position="12"/>
        <end position="33"/>
    </location>
</feature>
<feature type="transmembrane region" description="Helical" evidence="10">
    <location>
        <begin position="359"/>
        <end position="384"/>
    </location>
</feature>
<keyword evidence="3" id="KW-0050">Antiport</keyword>
<dbReference type="InterPro" id="IPR050222">
    <property type="entry name" value="MATE_MdtK"/>
</dbReference>
<keyword evidence="6 10" id="KW-1133">Transmembrane helix</keyword>
<evidence type="ECO:0000256" key="9">
    <source>
        <dbReference type="ARBA" id="ARBA00031636"/>
    </source>
</evidence>
<feature type="transmembrane region" description="Helical" evidence="10">
    <location>
        <begin position="244"/>
        <end position="266"/>
    </location>
</feature>
<gene>
    <name evidence="11" type="ORF">DGMP_19810</name>
</gene>
<evidence type="ECO:0000256" key="1">
    <source>
        <dbReference type="ARBA" id="ARBA00004651"/>
    </source>
</evidence>
<dbReference type="GO" id="GO:0042910">
    <property type="term" value="F:xenobiotic transmembrane transporter activity"/>
    <property type="evidence" value="ECO:0007669"/>
    <property type="project" value="InterPro"/>
</dbReference>
<keyword evidence="2" id="KW-0813">Transport</keyword>
<dbReference type="RefSeq" id="WP_228857310.1">
    <property type="nucleotide sequence ID" value="NZ_AP024086.1"/>
</dbReference>
<dbReference type="Pfam" id="PF01554">
    <property type="entry name" value="MatE"/>
    <property type="match status" value="2"/>
</dbReference>
<dbReference type="PANTHER" id="PTHR43298">
    <property type="entry name" value="MULTIDRUG RESISTANCE PROTEIN NORM-RELATED"/>
    <property type="match status" value="1"/>
</dbReference>
<organism evidence="11 12">
    <name type="scientific">Desulfomarina profundi</name>
    <dbReference type="NCBI Taxonomy" id="2772557"/>
    <lineage>
        <taxon>Bacteria</taxon>
        <taxon>Pseudomonadati</taxon>
        <taxon>Thermodesulfobacteriota</taxon>
        <taxon>Desulfobulbia</taxon>
        <taxon>Desulfobulbales</taxon>
        <taxon>Desulfobulbaceae</taxon>
        <taxon>Desulfomarina</taxon>
    </lineage>
</organism>
<evidence type="ECO:0000256" key="6">
    <source>
        <dbReference type="ARBA" id="ARBA00022989"/>
    </source>
</evidence>
<proteinExistence type="predicted"/>
<feature type="transmembrane region" description="Helical" evidence="10">
    <location>
        <begin position="39"/>
        <end position="63"/>
    </location>
</feature>
<evidence type="ECO:0000313" key="12">
    <source>
        <dbReference type="Proteomes" id="UP000826725"/>
    </source>
</evidence>
<keyword evidence="5 10" id="KW-0812">Transmembrane</keyword>
<evidence type="ECO:0000256" key="2">
    <source>
        <dbReference type="ARBA" id="ARBA00022448"/>
    </source>
</evidence>
<feature type="transmembrane region" description="Helical" evidence="10">
    <location>
        <begin position="318"/>
        <end position="339"/>
    </location>
</feature>
<dbReference type="PIRSF" id="PIRSF006603">
    <property type="entry name" value="DinF"/>
    <property type="match status" value="1"/>
</dbReference>
<dbReference type="GO" id="GO:0015297">
    <property type="term" value="F:antiporter activity"/>
    <property type="evidence" value="ECO:0007669"/>
    <property type="project" value="InterPro"/>
</dbReference>
<dbReference type="EMBL" id="AP024086">
    <property type="protein sequence ID" value="BCL61288.1"/>
    <property type="molecule type" value="Genomic_DNA"/>
</dbReference>
<feature type="transmembrane region" description="Helical" evidence="10">
    <location>
        <begin position="391"/>
        <end position="412"/>
    </location>
</feature>
<evidence type="ECO:0000256" key="10">
    <source>
        <dbReference type="SAM" id="Phobius"/>
    </source>
</evidence>
<dbReference type="PANTHER" id="PTHR43298:SF2">
    <property type="entry name" value="FMN_FAD EXPORTER YEEO-RELATED"/>
    <property type="match status" value="1"/>
</dbReference>
<dbReference type="InterPro" id="IPR002528">
    <property type="entry name" value="MATE_fam"/>
</dbReference>
<feature type="transmembrane region" description="Helical" evidence="10">
    <location>
        <begin position="286"/>
        <end position="306"/>
    </location>
</feature>
<keyword evidence="4" id="KW-1003">Cell membrane</keyword>
<feature type="transmembrane region" description="Helical" evidence="10">
    <location>
        <begin position="166"/>
        <end position="191"/>
    </location>
</feature>
<evidence type="ECO:0000256" key="7">
    <source>
        <dbReference type="ARBA" id="ARBA00023065"/>
    </source>
</evidence>
<dbReference type="CDD" id="cd13140">
    <property type="entry name" value="MATE_like_1"/>
    <property type="match status" value="1"/>
</dbReference>
<sequence>MNNRTDLTKGAILPRLVKLSLPIIGTSFIQMAYNLTDVIWLGRMGAATVTAVTTAGFFMWLLYSFFYAAKSGTETLVAQAAGRKDIEEARHVAENALTFSFYGSIVVNVLLFLFAAHLLQFFRLDADVLQQATGYLKIISFALLFGVLNPILSAVYIGNGNSKTPFIVNSIGLVVNIILDPLLIFGFLFFPRLGAEGAALATVISNTLVFSIFIVKLKKAESVLPGLKLPASLKTKILGRVMRIGAPVAGHQVAFCLFSMVIARIVSSFGTIPLGVQNIGMNIEALSWSTALGFSTALSAFTGQNYGGRRYERIRTGYYCILGLSAAIGFSATVAFMAFGSEIFSLFTKDSEMVTIGILYLKILAVSQIFMAVEIATAGGFYGLGRTRTPSVISIVFTGLRIPAAYLLVSFTHYGYSGVWWIITISSVIKGLAAVILYFLLLKKLFSGKR</sequence>
<evidence type="ECO:0000313" key="11">
    <source>
        <dbReference type="EMBL" id="BCL61288.1"/>
    </source>
</evidence>
<keyword evidence="8 10" id="KW-0472">Membrane</keyword>
<feature type="transmembrane region" description="Helical" evidence="10">
    <location>
        <begin position="197"/>
        <end position="215"/>
    </location>
</feature>
<keyword evidence="7" id="KW-0406">Ion transport</keyword>
<dbReference type="GO" id="GO:0005886">
    <property type="term" value="C:plasma membrane"/>
    <property type="evidence" value="ECO:0007669"/>
    <property type="project" value="TreeGrafter"/>
</dbReference>
<dbReference type="Proteomes" id="UP000826725">
    <property type="component" value="Chromosome"/>
</dbReference>
<evidence type="ECO:0000256" key="8">
    <source>
        <dbReference type="ARBA" id="ARBA00023136"/>
    </source>
</evidence>
<keyword evidence="12" id="KW-1185">Reference proteome</keyword>
<reference evidence="11" key="1">
    <citation type="submission" date="2020-09" db="EMBL/GenBank/DDBJ databases">
        <title>Desulfogranum mesoprofundum gen. nov., sp. nov., a novel mesophilic, sulfate-reducing chemolithoautotroph isolated from a deep-sea hydrothermal vent chimney in the Suiyo Seamount.</title>
        <authorList>
            <person name="Hashimoto Y."/>
            <person name="Nakagawa S."/>
        </authorList>
    </citation>
    <scope>NUCLEOTIDE SEQUENCE</scope>
    <source>
        <strain evidence="11">KT2</strain>
    </source>
</reference>
<evidence type="ECO:0000256" key="4">
    <source>
        <dbReference type="ARBA" id="ARBA00022475"/>
    </source>
</evidence>
<protein>
    <recommendedName>
        <fullName evidence="9">Multidrug-efflux transporter</fullName>
    </recommendedName>
</protein>
<evidence type="ECO:0000256" key="5">
    <source>
        <dbReference type="ARBA" id="ARBA00022692"/>
    </source>
</evidence>
<evidence type="ECO:0000256" key="3">
    <source>
        <dbReference type="ARBA" id="ARBA00022449"/>
    </source>
</evidence>
<accession>A0A8D5FH82</accession>
<feature type="transmembrane region" description="Helical" evidence="10">
    <location>
        <begin position="134"/>
        <end position="157"/>
    </location>
</feature>
<feature type="transmembrane region" description="Helical" evidence="10">
    <location>
        <begin position="418"/>
        <end position="441"/>
    </location>
</feature>
<name>A0A8D5FH82_9BACT</name>
<feature type="transmembrane region" description="Helical" evidence="10">
    <location>
        <begin position="99"/>
        <end position="122"/>
    </location>
</feature>
<dbReference type="KEGG" id="dbk:DGMP_19810"/>